<gene>
    <name evidence="5 10" type="primary">xseA</name>
    <name evidence="10" type="ORF">EL18_02140</name>
</gene>
<dbReference type="eggNOG" id="COG1570">
    <property type="taxonomic scope" value="Bacteria"/>
</dbReference>
<dbReference type="PANTHER" id="PTHR30008:SF0">
    <property type="entry name" value="EXODEOXYRIBONUCLEASE 7 LARGE SUBUNIT"/>
    <property type="match status" value="1"/>
</dbReference>
<dbReference type="CDD" id="cd04489">
    <property type="entry name" value="ExoVII_LU_OBF"/>
    <property type="match status" value="1"/>
</dbReference>
<keyword evidence="4 5" id="KW-0269">Exonuclease</keyword>
<feature type="coiled-coil region" evidence="6">
    <location>
        <begin position="450"/>
        <end position="480"/>
    </location>
</feature>
<evidence type="ECO:0000256" key="1">
    <source>
        <dbReference type="ARBA" id="ARBA00022490"/>
    </source>
</evidence>
<comment type="function">
    <text evidence="5">Bidirectionally degrades single-stranded DNA into large acid-insoluble oligonucleotides, which are then degraded further into small acid-soluble oligonucleotides.</text>
</comment>
<dbReference type="PANTHER" id="PTHR30008">
    <property type="entry name" value="EXODEOXYRIBONUCLEASE 7 LARGE SUBUNIT"/>
    <property type="match status" value="1"/>
</dbReference>
<comment type="catalytic activity">
    <reaction evidence="5">
        <text>Exonucleolytic cleavage in either 5'- to 3'- or 3'- to 5'-direction to yield nucleoside 5'-phosphates.</text>
        <dbReference type="EC" id="3.1.11.6"/>
    </reaction>
</comment>
<dbReference type="GO" id="GO:0009318">
    <property type="term" value="C:exodeoxyribonuclease VII complex"/>
    <property type="evidence" value="ECO:0007669"/>
    <property type="project" value="UniProtKB-UniRule"/>
</dbReference>
<dbReference type="EMBL" id="JMQM01000001">
    <property type="protein sequence ID" value="KFB11097.1"/>
    <property type="molecule type" value="Genomic_DNA"/>
</dbReference>
<evidence type="ECO:0000259" key="9">
    <source>
        <dbReference type="Pfam" id="PF13742"/>
    </source>
</evidence>
<dbReference type="PATRIC" id="fig|472175.3.peg.2129"/>
<reference evidence="10 11" key="1">
    <citation type="submission" date="2014-05" db="EMBL/GenBank/DDBJ databases">
        <title>Draft Genome Sequence of Nitratireductor basaltis Strain UMTGB225, A Marine Bacterium Isolated from Green Barrel Tunicate.</title>
        <authorList>
            <person name="Gan H.Y."/>
        </authorList>
    </citation>
    <scope>NUCLEOTIDE SEQUENCE [LARGE SCALE GENOMIC DNA]</scope>
    <source>
        <strain evidence="10 11">UMTGB225</strain>
    </source>
</reference>
<sequence length="563" mass="61780">MSSLTPSDTRSNVAEYSVSEVSIALKRTVEEQFGHVRVRGEVSGYRGPHASGHCYFALKDERSRLEAVVWKGVFGKLKFKPQEGLEIVATGKLTTYPGSSKYQIVIESIEPAGAGALMALLEERKRKLAAEGLFADERKQLLPFMPKVIGVVTSPTGAVIRDIIHRIADRFPVHVVVWPVRVQGETTGAEVSAAVEGFNRADIASGFPRPDVIIVARGGGSLEDLWGFNDEEVVRAVAASDIPVISAVGHETDWTLIDLAADRRAPTPTGAAEMAVPVKAELEAGLARLSARLKAAITRDLDRRKQASRALARALPSPDQLFALSRRRFDEAAGRLERGLSASTRAKRLRHNSLRLSLSMLDRRLTEARRRNGEFANRLASAFQNSLRAKRTRRSAVRLSLAPLNQRISDARRRHVDCSNRLPALFLKDLNTKRTRLERDAARVTPRQPLLRLQNAGERLERATERLDRAMGQRLELARNRSQQVMRLADTLSYKSVLERGFALVRDGEGVPVKRAAQLKPGQEIAIEFADGRAGAVATGGSAPAPQKKAAPKPPAGRQGSLF</sequence>
<comment type="subunit">
    <text evidence="5">Heterooligomer composed of large and small subunits.</text>
</comment>
<dbReference type="GO" id="GO:0003676">
    <property type="term" value="F:nucleic acid binding"/>
    <property type="evidence" value="ECO:0007669"/>
    <property type="project" value="InterPro"/>
</dbReference>
<dbReference type="InterPro" id="IPR020579">
    <property type="entry name" value="Exonuc_VII_lsu_C"/>
</dbReference>
<dbReference type="GO" id="GO:0005737">
    <property type="term" value="C:cytoplasm"/>
    <property type="evidence" value="ECO:0007669"/>
    <property type="project" value="UniProtKB-SubCell"/>
</dbReference>
<comment type="subcellular location">
    <subcellularLocation>
        <location evidence="5">Cytoplasm</location>
    </subcellularLocation>
</comment>
<dbReference type="InterPro" id="IPR025824">
    <property type="entry name" value="OB-fold_nuc-bd_dom"/>
</dbReference>
<protein>
    <recommendedName>
        <fullName evidence="5">Exodeoxyribonuclease 7 large subunit</fullName>
        <ecNumber evidence="5">3.1.11.6</ecNumber>
    </recommendedName>
    <alternativeName>
        <fullName evidence="5">Exodeoxyribonuclease VII large subunit</fullName>
        <shortName evidence="5">Exonuclease VII large subunit</shortName>
    </alternativeName>
</protein>
<dbReference type="InterPro" id="IPR003753">
    <property type="entry name" value="Exonuc_VII_L"/>
</dbReference>
<feature type="domain" description="OB-fold nucleic acid binding" evidence="9">
    <location>
        <begin position="16"/>
        <end position="110"/>
    </location>
</feature>
<feature type="domain" description="Exonuclease VII large subunit C-terminal" evidence="8">
    <location>
        <begin position="133"/>
        <end position="401"/>
    </location>
</feature>
<evidence type="ECO:0000313" key="10">
    <source>
        <dbReference type="EMBL" id="KFB11097.1"/>
    </source>
</evidence>
<evidence type="ECO:0000256" key="2">
    <source>
        <dbReference type="ARBA" id="ARBA00022722"/>
    </source>
</evidence>
<dbReference type="AlphaFoldDB" id="A0A084UDR1"/>
<evidence type="ECO:0000256" key="3">
    <source>
        <dbReference type="ARBA" id="ARBA00022801"/>
    </source>
</evidence>
<keyword evidence="11" id="KW-1185">Reference proteome</keyword>
<evidence type="ECO:0000313" key="11">
    <source>
        <dbReference type="Proteomes" id="UP000053675"/>
    </source>
</evidence>
<dbReference type="GO" id="GO:0006308">
    <property type="term" value="P:DNA catabolic process"/>
    <property type="evidence" value="ECO:0007669"/>
    <property type="project" value="UniProtKB-UniRule"/>
</dbReference>
<evidence type="ECO:0000259" key="8">
    <source>
        <dbReference type="Pfam" id="PF02601"/>
    </source>
</evidence>
<comment type="similarity">
    <text evidence="5">Belongs to the XseA family.</text>
</comment>
<dbReference type="RefSeq" id="WP_036482642.1">
    <property type="nucleotide sequence ID" value="NZ_JMQM01000001.1"/>
</dbReference>
<evidence type="ECO:0000256" key="7">
    <source>
        <dbReference type="SAM" id="MobiDB-lite"/>
    </source>
</evidence>
<evidence type="ECO:0000256" key="4">
    <source>
        <dbReference type="ARBA" id="ARBA00022839"/>
    </source>
</evidence>
<evidence type="ECO:0000256" key="6">
    <source>
        <dbReference type="SAM" id="Coils"/>
    </source>
</evidence>
<dbReference type="GO" id="GO:0008855">
    <property type="term" value="F:exodeoxyribonuclease VII activity"/>
    <property type="evidence" value="ECO:0007669"/>
    <property type="project" value="UniProtKB-UniRule"/>
</dbReference>
<evidence type="ECO:0000256" key="5">
    <source>
        <dbReference type="HAMAP-Rule" id="MF_00378"/>
    </source>
</evidence>
<dbReference type="OrthoDB" id="9802795at2"/>
<organism evidence="10 11">
    <name type="scientific">Nitratireductor basaltis</name>
    <dbReference type="NCBI Taxonomy" id="472175"/>
    <lineage>
        <taxon>Bacteria</taxon>
        <taxon>Pseudomonadati</taxon>
        <taxon>Pseudomonadota</taxon>
        <taxon>Alphaproteobacteria</taxon>
        <taxon>Hyphomicrobiales</taxon>
        <taxon>Phyllobacteriaceae</taxon>
        <taxon>Nitratireductor</taxon>
    </lineage>
</organism>
<dbReference type="Pfam" id="PF02601">
    <property type="entry name" value="Exonuc_VII_L"/>
    <property type="match status" value="1"/>
</dbReference>
<keyword evidence="3 5" id="KW-0378">Hydrolase</keyword>
<proteinExistence type="inferred from homology"/>
<keyword evidence="6" id="KW-0175">Coiled coil</keyword>
<accession>A0A084UDR1</accession>
<dbReference type="STRING" id="472175.EL18_02140"/>
<comment type="caution">
    <text evidence="10">The sequence shown here is derived from an EMBL/GenBank/DDBJ whole genome shotgun (WGS) entry which is preliminary data.</text>
</comment>
<keyword evidence="2 5" id="KW-0540">Nuclease</keyword>
<dbReference type="EC" id="3.1.11.6" evidence="5"/>
<dbReference type="NCBIfam" id="TIGR00237">
    <property type="entry name" value="xseA"/>
    <property type="match status" value="1"/>
</dbReference>
<dbReference type="HAMAP" id="MF_00378">
    <property type="entry name" value="Exonuc_7_L"/>
    <property type="match status" value="1"/>
</dbReference>
<keyword evidence="1 5" id="KW-0963">Cytoplasm</keyword>
<name>A0A084UDR1_9HYPH</name>
<dbReference type="Pfam" id="PF13742">
    <property type="entry name" value="tRNA_anti_2"/>
    <property type="match status" value="1"/>
</dbReference>
<dbReference type="Proteomes" id="UP000053675">
    <property type="component" value="Unassembled WGS sequence"/>
</dbReference>
<feature type="region of interest" description="Disordered" evidence="7">
    <location>
        <begin position="536"/>
        <end position="563"/>
    </location>
</feature>